<evidence type="ECO:0000313" key="1">
    <source>
        <dbReference type="EMBL" id="ERK54917.1"/>
    </source>
</evidence>
<dbReference type="EMBL" id="ACVN02000201">
    <property type="protein sequence ID" value="ERK54917.1"/>
    <property type="molecule type" value="Genomic_DNA"/>
</dbReference>
<comment type="caution">
    <text evidence="1">The sequence shown here is derived from an EMBL/GenBank/DDBJ whole genome shotgun (WGS) entry which is preliminary data.</text>
</comment>
<organism evidence="1 2">
    <name type="scientific">Propionibacterium acidifaciens F0233</name>
    <dbReference type="NCBI Taxonomy" id="553198"/>
    <lineage>
        <taxon>Bacteria</taxon>
        <taxon>Bacillati</taxon>
        <taxon>Actinomycetota</taxon>
        <taxon>Actinomycetes</taxon>
        <taxon>Propionibacteriales</taxon>
        <taxon>Propionibacteriaceae</taxon>
        <taxon>Propionibacterium</taxon>
    </lineage>
</organism>
<reference evidence="1" key="1">
    <citation type="submission" date="2013-08" db="EMBL/GenBank/DDBJ databases">
        <authorList>
            <person name="Durkin A.S."/>
            <person name="Haft D.R."/>
            <person name="McCorrison J."/>
            <person name="Torralba M."/>
            <person name="Gillis M."/>
            <person name="Haft D.H."/>
            <person name="Methe B."/>
            <person name="Sutton G."/>
            <person name="Nelson K.E."/>
        </authorList>
    </citation>
    <scope>NUCLEOTIDE SEQUENCE [LARGE SCALE GENOMIC DNA]</scope>
    <source>
        <strain evidence="1">F0233</strain>
    </source>
</reference>
<dbReference type="Proteomes" id="UP000017052">
    <property type="component" value="Unassembled WGS sequence"/>
</dbReference>
<keyword evidence="2" id="KW-1185">Reference proteome</keyword>
<sequence>MGQAAVLGVAERVHPLLLCCGHGVLPGRQEQLSRLAAGRDRWIGGRVAPPVRGGAQG</sequence>
<evidence type="ECO:0000313" key="2">
    <source>
        <dbReference type="Proteomes" id="UP000017052"/>
    </source>
</evidence>
<dbReference type="AlphaFoldDB" id="U2RWB1"/>
<accession>U2RWB1</accession>
<gene>
    <name evidence="1" type="ORF">HMPREF0682_2570</name>
</gene>
<name>U2RWB1_9ACTN</name>
<protein>
    <submittedName>
        <fullName evidence="1">Uncharacterized protein</fullName>
    </submittedName>
</protein>
<feature type="non-terminal residue" evidence="1">
    <location>
        <position position="57"/>
    </location>
</feature>
<proteinExistence type="predicted"/>